<sequence length="339" mass="36245">MTIFLVSFLSVAKLVLVVLLGVVLGKRGVITKEGRACLSNIIMMVMLPCLLVASLSQNASVENLGKLPMLMVAAAVYVAFGLLVAALLRRVFRIGPENARIIGAATSFGNASYLPLPLLAAVCASAPVFADDPSGALSRSVAYVSIFLMCHSPLLWLVAFPYLSGHSWRELRLRQVLNMPILASTTGVILGTVPFLRALIVDADAPLRIVIDSCELVSQGVFPCALLVLGATLAQRLPTGESVPLRVFSVVALGKLVLMPVLGFFFTMALWRGGLIPDDPVCVLVLMLEAAVPPANNLIIMCQMHQRGEAVMARVLLVMYCLAVPSLTIAMMCFLKVIS</sequence>
<dbReference type="AlphaFoldDB" id="A0AAE4AQY7"/>
<feature type="transmembrane region" description="Helical" evidence="7">
    <location>
        <begin position="176"/>
        <end position="196"/>
    </location>
</feature>
<evidence type="ECO:0000313" key="8">
    <source>
        <dbReference type="EMBL" id="MDQ0290877.1"/>
    </source>
</evidence>
<dbReference type="GO" id="GO:0012505">
    <property type="term" value="C:endomembrane system"/>
    <property type="evidence" value="ECO:0007669"/>
    <property type="project" value="UniProtKB-SubCell"/>
</dbReference>
<feature type="transmembrane region" description="Helical" evidence="7">
    <location>
        <begin position="283"/>
        <end position="303"/>
    </location>
</feature>
<evidence type="ECO:0000256" key="1">
    <source>
        <dbReference type="ARBA" id="ARBA00004141"/>
    </source>
</evidence>
<feature type="transmembrane region" description="Helical" evidence="7">
    <location>
        <begin position="108"/>
        <end position="130"/>
    </location>
</feature>
<name>A0AAE4AQY7_9BACT</name>
<gene>
    <name evidence="8" type="ORF">J3R75_002984</name>
</gene>
<dbReference type="GO" id="GO:0055085">
    <property type="term" value="P:transmembrane transport"/>
    <property type="evidence" value="ECO:0007669"/>
    <property type="project" value="InterPro"/>
</dbReference>
<organism evidence="8 9">
    <name type="scientific">Oligosphaera ethanolica</name>
    <dbReference type="NCBI Taxonomy" id="760260"/>
    <lineage>
        <taxon>Bacteria</taxon>
        <taxon>Pseudomonadati</taxon>
        <taxon>Lentisphaerota</taxon>
        <taxon>Oligosphaeria</taxon>
        <taxon>Oligosphaerales</taxon>
        <taxon>Oligosphaeraceae</taxon>
        <taxon>Oligosphaera</taxon>
    </lineage>
</organism>
<evidence type="ECO:0000256" key="5">
    <source>
        <dbReference type="ARBA" id="ARBA00022989"/>
    </source>
</evidence>
<feature type="transmembrane region" description="Helical" evidence="7">
    <location>
        <begin position="6"/>
        <end position="25"/>
    </location>
</feature>
<dbReference type="InterPro" id="IPR045033">
    <property type="entry name" value="PILS1/3/4/5/7"/>
</dbReference>
<keyword evidence="4 7" id="KW-0812">Transmembrane</keyword>
<feature type="transmembrane region" description="Helical" evidence="7">
    <location>
        <begin position="37"/>
        <end position="55"/>
    </location>
</feature>
<dbReference type="PANTHER" id="PTHR31651:SF33">
    <property type="entry name" value="PROTEIN PIN-LIKES 1"/>
    <property type="match status" value="1"/>
</dbReference>
<feature type="transmembrane region" description="Helical" evidence="7">
    <location>
        <begin position="142"/>
        <end position="164"/>
    </location>
</feature>
<dbReference type="Pfam" id="PF03547">
    <property type="entry name" value="Mem_trans"/>
    <property type="match status" value="2"/>
</dbReference>
<keyword evidence="3" id="KW-0813">Transport</keyword>
<evidence type="ECO:0000256" key="6">
    <source>
        <dbReference type="ARBA" id="ARBA00023136"/>
    </source>
</evidence>
<evidence type="ECO:0000313" key="9">
    <source>
        <dbReference type="Proteomes" id="UP001238163"/>
    </source>
</evidence>
<keyword evidence="6 7" id="KW-0472">Membrane</keyword>
<feature type="transmembrane region" description="Helical" evidence="7">
    <location>
        <begin position="216"/>
        <end position="235"/>
    </location>
</feature>
<keyword evidence="5 7" id="KW-1133">Transmembrane helix</keyword>
<dbReference type="InterPro" id="IPR004776">
    <property type="entry name" value="Mem_transp_PIN-like"/>
</dbReference>
<feature type="transmembrane region" description="Helical" evidence="7">
    <location>
        <begin position="67"/>
        <end position="88"/>
    </location>
</feature>
<dbReference type="Proteomes" id="UP001238163">
    <property type="component" value="Unassembled WGS sequence"/>
</dbReference>
<feature type="transmembrane region" description="Helical" evidence="7">
    <location>
        <begin position="247"/>
        <end position="271"/>
    </location>
</feature>
<accession>A0AAE4AQY7</accession>
<dbReference type="RefSeq" id="WP_307262874.1">
    <property type="nucleotide sequence ID" value="NZ_JAUSVL010000001.1"/>
</dbReference>
<proteinExistence type="predicted"/>
<evidence type="ECO:0000256" key="7">
    <source>
        <dbReference type="SAM" id="Phobius"/>
    </source>
</evidence>
<comment type="subcellular location">
    <subcellularLocation>
        <location evidence="2">Endomembrane system</location>
    </subcellularLocation>
    <subcellularLocation>
        <location evidence="1">Membrane</location>
        <topology evidence="1">Multi-pass membrane protein</topology>
    </subcellularLocation>
</comment>
<dbReference type="PANTHER" id="PTHR31651">
    <property type="match status" value="1"/>
</dbReference>
<evidence type="ECO:0000256" key="2">
    <source>
        <dbReference type="ARBA" id="ARBA00004308"/>
    </source>
</evidence>
<keyword evidence="9" id="KW-1185">Reference proteome</keyword>
<reference evidence="8" key="1">
    <citation type="submission" date="2023-07" db="EMBL/GenBank/DDBJ databases">
        <title>Genomic Encyclopedia of Type Strains, Phase IV (KMG-IV): sequencing the most valuable type-strain genomes for metagenomic binning, comparative biology and taxonomic classification.</title>
        <authorList>
            <person name="Goeker M."/>
        </authorList>
    </citation>
    <scope>NUCLEOTIDE SEQUENCE</scope>
    <source>
        <strain evidence="8">DSM 24202</strain>
    </source>
</reference>
<dbReference type="GO" id="GO:0016020">
    <property type="term" value="C:membrane"/>
    <property type="evidence" value="ECO:0007669"/>
    <property type="project" value="UniProtKB-SubCell"/>
</dbReference>
<evidence type="ECO:0000256" key="3">
    <source>
        <dbReference type="ARBA" id="ARBA00022448"/>
    </source>
</evidence>
<comment type="caution">
    <text evidence="8">The sequence shown here is derived from an EMBL/GenBank/DDBJ whole genome shotgun (WGS) entry which is preliminary data.</text>
</comment>
<feature type="transmembrane region" description="Helical" evidence="7">
    <location>
        <begin position="315"/>
        <end position="338"/>
    </location>
</feature>
<dbReference type="EMBL" id="JAUSVL010000001">
    <property type="protein sequence ID" value="MDQ0290877.1"/>
    <property type="molecule type" value="Genomic_DNA"/>
</dbReference>
<evidence type="ECO:0000256" key="4">
    <source>
        <dbReference type="ARBA" id="ARBA00022692"/>
    </source>
</evidence>
<protein>
    <submittedName>
        <fullName evidence="8">Permease</fullName>
    </submittedName>
</protein>